<sequence length="233" mass="25595">MSQTSDRVPRAPSRSGFLPIILREADVNGLPPAIADAVVRVESSYDPAAIGSVGEIGLMQVRPSTAAMLGFKGTPADLADPETNIRYGVRYLAQAWRLANGDLCRTLMKYRAGHGSEKMSALSAEYCRKAWLHVASVWEDRGENSDPSAVLRSAPQAAARHRLERATSDAVRPVRPSQRNILRSSHSLIAANRAQSADAWERSSGRARSQAFWAAHETRKRVLKQRFVSISMM</sequence>
<dbReference type="Pfam" id="PF01464">
    <property type="entry name" value="SLT"/>
    <property type="match status" value="1"/>
</dbReference>
<dbReference type="RefSeq" id="WP_047189613.1">
    <property type="nucleotide sequence ID" value="NZ_LCYG01000032.1"/>
</dbReference>
<comment type="similarity">
    <text evidence="2">Belongs to the virb1 family.</text>
</comment>
<dbReference type="InterPro" id="IPR023346">
    <property type="entry name" value="Lysozyme-like_dom_sf"/>
</dbReference>
<keyword evidence="5" id="KW-1185">Reference proteome</keyword>
<dbReference type="Gene3D" id="1.10.530.10">
    <property type="match status" value="1"/>
</dbReference>
<dbReference type="PATRIC" id="fig|1225564.3.peg.3477"/>
<evidence type="ECO:0000313" key="4">
    <source>
        <dbReference type="EMBL" id="KLK92778.1"/>
    </source>
</evidence>
<dbReference type="SUPFAM" id="SSF53955">
    <property type="entry name" value="Lysozyme-like"/>
    <property type="match status" value="1"/>
</dbReference>
<evidence type="ECO:0000256" key="2">
    <source>
        <dbReference type="ARBA" id="ARBA00009387"/>
    </source>
</evidence>
<organism evidence="4 5">
    <name type="scientific">Microvirga vignae</name>
    <dbReference type="NCBI Taxonomy" id="1225564"/>
    <lineage>
        <taxon>Bacteria</taxon>
        <taxon>Pseudomonadati</taxon>
        <taxon>Pseudomonadota</taxon>
        <taxon>Alphaproteobacteria</taxon>
        <taxon>Hyphomicrobiales</taxon>
        <taxon>Methylobacteriaceae</taxon>
        <taxon>Microvirga</taxon>
    </lineage>
</organism>
<gene>
    <name evidence="4" type="ORF">AA309_13170</name>
</gene>
<reference evidence="4 5" key="1">
    <citation type="submission" date="2015-05" db="EMBL/GenBank/DDBJ databases">
        <title>Draft genome sequence of Microvirga vignae strain BR3299, a novel nitrogen fixing bacteria isolated from Brazil semi-aired region.</title>
        <authorList>
            <person name="Zilli J.E."/>
            <person name="Passos S.R."/>
            <person name="Leite J."/>
            <person name="Baldani J.I."/>
            <person name="Xavier G.R."/>
            <person name="Rumjaneck N.G."/>
            <person name="Simoes-Araujo J.L."/>
        </authorList>
    </citation>
    <scope>NUCLEOTIDE SEQUENCE [LARGE SCALE GENOMIC DNA]</scope>
    <source>
        <strain evidence="4 5">BR3299</strain>
    </source>
</reference>
<name>A0A0H1RC43_9HYPH</name>
<proteinExistence type="inferred from homology"/>
<evidence type="ECO:0000256" key="1">
    <source>
        <dbReference type="ARBA" id="ARBA00007734"/>
    </source>
</evidence>
<dbReference type="PANTHER" id="PTHR37423">
    <property type="entry name" value="SOLUBLE LYTIC MUREIN TRANSGLYCOSYLASE-RELATED"/>
    <property type="match status" value="1"/>
</dbReference>
<protein>
    <recommendedName>
        <fullName evidence="3">Transglycosylase SLT domain-containing protein</fullName>
    </recommendedName>
</protein>
<dbReference type="EMBL" id="LCYG01000032">
    <property type="protein sequence ID" value="KLK92778.1"/>
    <property type="molecule type" value="Genomic_DNA"/>
</dbReference>
<evidence type="ECO:0000259" key="3">
    <source>
        <dbReference type="Pfam" id="PF01464"/>
    </source>
</evidence>
<dbReference type="AlphaFoldDB" id="A0A0H1RC43"/>
<dbReference type="InterPro" id="IPR008258">
    <property type="entry name" value="Transglycosylase_SLT_dom_1"/>
</dbReference>
<dbReference type="Proteomes" id="UP000035489">
    <property type="component" value="Unassembled WGS sequence"/>
</dbReference>
<accession>A0A0H1RC43</accession>
<evidence type="ECO:0000313" key="5">
    <source>
        <dbReference type="Proteomes" id="UP000035489"/>
    </source>
</evidence>
<comment type="similarity">
    <text evidence="1">Belongs to the transglycosylase Slt family.</text>
</comment>
<comment type="caution">
    <text evidence="4">The sequence shown here is derived from an EMBL/GenBank/DDBJ whole genome shotgun (WGS) entry which is preliminary data.</text>
</comment>
<feature type="domain" description="Transglycosylase SLT" evidence="3">
    <location>
        <begin position="23"/>
        <end position="118"/>
    </location>
</feature>
<dbReference type="PANTHER" id="PTHR37423:SF2">
    <property type="entry name" value="MEMBRANE-BOUND LYTIC MUREIN TRANSGLYCOSYLASE C"/>
    <property type="match status" value="1"/>
</dbReference>
<dbReference type="STRING" id="1225564.AA309_13170"/>